<dbReference type="EMBL" id="ACIL03000016">
    <property type="protein sequence ID" value="ESL02359.1"/>
    <property type="molecule type" value="Genomic_DNA"/>
</dbReference>
<feature type="transmembrane region" description="Helical" evidence="8">
    <location>
        <begin position="277"/>
        <end position="298"/>
    </location>
</feature>
<dbReference type="AlphaFoldDB" id="V2XJL3"/>
<protein>
    <submittedName>
        <fullName evidence="9">Branched-chain amino acid ABC transporter, permease protein</fullName>
    </submittedName>
</protein>
<dbReference type="Pfam" id="PF02653">
    <property type="entry name" value="BPD_transp_2"/>
    <property type="match status" value="1"/>
</dbReference>
<organism evidence="9 10">
    <name type="scientific">Catonella morbi ATCC 51271</name>
    <dbReference type="NCBI Taxonomy" id="592026"/>
    <lineage>
        <taxon>Bacteria</taxon>
        <taxon>Bacillati</taxon>
        <taxon>Bacillota</taxon>
        <taxon>Clostridia</taxon>
        <taxon>Lachnospirales</taxon>
        <taxon>Lachnospiraceae</taxon>
        <taxon>Catonella</taxon>
    </lineage>
</organism>
<evidence type="ECO:0000313" key="10">
    <source>
        <dbReference type="Proteomes" id="UP000018227"/>
    </source>
</evidence>
<gene>
    <name evidence="9" type="ORF">GCWU0000282_002493</name>
</gene>
<keyword evidence="3" id="KW-1003">Cell membrane</keyword>
<accession>V2XJL3</accession>
<sequence>MGKIKRVIWDDINFTILIGITILTLVLSGIFLGNTMFSIANIQAMAFQIPEFGFFCLAMMLSNLIGGIDLSIIAGANTVAIFTAYVLNGKWSFGTTGTAQILIALFVAFATSILFGLFNGLLISKTSAPSLIATLGTMTLFRGIGMALTGGSSVGDITPAFATLGEAKLFNIPIIFWLFLIISLLLGIIMDYTSFGRKLYLYGENPIASRFSAIPNEKMCRGVFMLTGFFAGIAGIIILSRVNSAKVGYGDSYLLQTMIVCVIGGIHPAGGKGKVKGVMIAIILMQIMSSAFTIMSLSPYTKKLIWGSMLIIVLGMNYFIGRFSIKKYLKAS</sequence>
<name>V2XJL3_9FIRM</name>
<feature type="transmembrane region" description="Helical" evidence="8">
    <location>
        <begin position="39"/>
        <end position="61"/>
    </location>
</feature>
<dbReference type="OrthoDB" id="9815820at2"/>
<feature type="transmembrane region" description="Helical" evidence="8">
    <location>
        <begin position="304"/>
        <end position="320"/>
    </location>
</feature>
<dbReference type="HOGENOM" id="CLU_028880_0_0_9"/>
<evidence type="ECO:0000256" key="6">
    <source>
        <dbReference type="ARBA" id="ARBA00022989"/>
    </source>
</evidence>
<feature type="transmembrane region" description="Helical" evidence="8">
    <location>
        <begin position="130"/>
        <end position="149"/>
    </location>
</feature>
<keyword evidence="7 8" id="KW-0472">Membrane</keyword>
<dbReference type="InterPro" id="IPR001851">
    <property type="entry name" value="ABC_transp_permease"/>
</dbReference>
<feature type="transmembrane region" description="Helical" evidence="8">
    <location>
        <begin position="219"/>
        <end position="240"/>
    </location>
</feature>
<dbReference type="PANTHER" id="PTHR32196:SF21">
    <property type="entry name" value="ABC TRANSPORTER PERMEASE PROTEIN YPHD-RELATED"/>
    <property type="match status" value="1"/>
</dbReference>
<keyword evidence="4" id="KW-0997">Cell inner membrane</keyword>
<evidence type="ECO:0000256" key="7">
    <source>
        <dbReference type="ARBA" id="ARBA00023136"/>
    </source>
</evidence>
<evidence type="ECO:0000256" key="4">
    <source>
        <dbReference type="ARBA" id="ARBA00022519"/>
    </source>
</evidence>
<feature type="transmembrane region" description="Helical" evidence="8">
    <location>
        <begin position="169"/>
        <end position="189"/>
    </location>
</feature>
<dbReference type="CDD" id="cd06579">
    <property type="entry name" value="TM_PBP1_transp_AraH_like"/>
    <property type="match status" value="1"/>
</dbReference>
<keyword evidence="6 8" id="KW-1133">Transmembrane helix</keyword>
<comment type="caution">
    <text evidence="9">The sequence shown here is derived from an EMBL/GenBank/DDBJ whole genome shotgun (WGS) entry which is preliminary data.</text>
</comment>
<comment type="subcellular location">
    <subcellularLocation>
        <location evidence="1">Cell membrane</location>
        <topology evidence="1">Multi-pass membrane protein</topology>
    </subcellularLocation>
</comment>
<dbReference type="RefSeq" id="WP_023355353.1">
    <property type="nucleotide sequence ID" value="NZ_KI535369.1"/>
</dbReference>
<evidence type="ECO:0000256" key="8">
    <source>
        <dbReference type="SAM" id="Phobius"/>
    </source>
</evidence>
<dbReference type="GO" id="GO:0022857">
    <property type="term" value="F:transmembrane transporter activity"/>
    <property type="evidence" value="ECO:0007669"/>
    <property type="project" value="InterPro"/>
</dbReference>
<evidence type="ECO:0000256" key="3">
    <source>
        <dbReference type="ARBA" id="ARBA00022475"/>
    </source>
</evidence>
<reference evidence="9 10" key="1">
    <citation type="submission" date="2013-06" db="EMBL/GenBank/DDBJ databases">
        <authorList>
            <person name="Weinstock G."/>
            <person name="Sodergren E."/>
            <person name="Clifton S."/>
            <person name="Fulton L."/>
            <person name="Fulton B."/>
            <person name="Courtney L."/>
            <person name="Fronick C."/>
            <person name="Harrison M."/>
            <person name="Strong C."/>
            <person name="Farmer C."/>
            <person name="Delahaunty K."/>
            <person name="Markovic C."/>
            <person name="Hall O."/>
            <person name="Minx P."/>
            <person name="Tomlinson C."/>
            <person name="Mitreva M."/>
            <person name="Nelson J."/>
            <person name="Hou S."/>
            <person name="Wollam A."/>
            <person name="Pepin K.H."/>
            <person name="Johnson M."/>
            <person name="Bhonagiri V."/>
            <person name="Nash W.E."/>
            <person name="Warren W."/>
            <person name="Chinwalla A."/>
            <person name="Mardis E.R."/>
            <person name="Wilson R.K."/>
        </authorList>
    </citation>
    <scope>NUCLEOTIDE SEQUENCE [LARGE SCALE GENOMIC DNA]</scope>
    <source>
        <strain evidence="9 10">ATCC 51271</strain>
    </source>
</reference>
<evidence type="ECO:0000256" key="5">
    <source>
        <dbReference type="ARBA" id="ARBA00022692"/>
    </source>
</evidence>
<dbReference type="STRING" id="592026.GCWU0000282_002493"/>
<keyword evidence="5 8" id="KW-0812">Transmembrane</keyword>
<feature type="transmembrane region" description="Helical" evidence="8">
    <location>
        <begin position="12"/>
        <end position="33"/>
    </location>
</feature>
<keyword evidence="10" id="KW-1185">Reference proteome</keyword>
<keyword evidence="2" id="KW-0813">Transport</keyword>
<dbReference type="eggNOG" id="COG1172">
    <property type="taxonomic scope" value="Bacteria"/>
</dbReference>
<evidence type="ECO:0000256" key="1">
    <source>
        <dbReference type="ARBA" id="ARBA00004651"/>
    </source>
</evidence>
<proteinExistence type="predicted"/>
<feature type="transmembrane region" description="Helical" evidence="8">
    <location>
        <begin position="68"/>
        <end position="87"/>
    </location>
</feature>
<dbReference type="PANTHER" id="PTHR32196">
    <property type="entry name" value="ABC TRANSPORTER PERMEASE PROTEIN YPHD-RELATED-RELATED"/>
    <property type="match status" value="1"/>
</dbReference>
<evidence type="ECO:0000256" key="2">
    <source>
        <dbReference type="ARBA" id="ARBA00022448"/>
    </source>
</evidence>
<dbReference type="Proteomes" id="UP000018227">
    <property type="component" value="Unassembled WGS sequence"/>
</dbReference>
<feature type="transmembrane region" description="Helical" evidence="8">
    <location>
        <begin position="99"/>
        <end position="118"/>
    </location>
</feature>
<feature type="transmembrane region" description="Helical" evidence="8">
    <location>
        <begin position="252"/>
        <end position="270"/>
    </location>
</feature>
<dbReference type="GO" id="GO:0005886">
    <property type="term" value="C:plasma membrane"/>
    <property type="evidence" value="ECO:0007669"/>
    <property type="project" value="UniProtKB-SubCell"/>
</dbReference>
<evidence type="ECO:0000313" key="9">
    <source>
        <dbReference type="EMBL" id="ESL02359.1"/>
    </source>
</evidence>